<keyword evidence="1" id="KW-0812">Transmembrane</keyword>
<feature type="domain" description="DUF6867" evidence="2">
    <location>
        <begin position="17"/>
        <end position="119"/>
    </location>
</feature>
<feature type="transmembrane region" description="Helical" evidence="1">
    <location>
        <begin position="47"/>
        <end position="68"/>
    </location>
</feature>
<dbReference type="EMBL" id="JADGMQ010000014">
    <property type="protein sequence ID" value="MBI1622247.1"/>
    <property type="molecule type" value="Genomic_DNA"/>
</dbReference>
<dbReference type="Pfam" id="PF21741">
    <property type="entry name" value="DUF6867"/>
    <property type="match status" value="1"/>
</dbReference>
<sequence length="120" mass="13859">MENIENQNTLIWEVTFWEFALVTVVLAGGAAYLTGRAMGKTWQSDRSLVIYMVLLAAATRFIHFALFNGTLLSIHYYLVDLIVLLAIGFIGKRIMRSRQMGRQYSFIYERTGLFGWRQKV</sequence>
<keyword evidence="1" id="KW-1133">Transmembrane helix</keyword>
<dbReference type="Proteomes" id="UP000601789">
    <property type="component" value="Unassembled WGS sequence"/>
</dbReference>
<organism evidence="3 4">
    <name type="scientific">Aquamicrobium zhengzhouense</name>
    <dbReference type="NCBI Taxonomy" id="2781738"/>
    <lineage>
        <taxon>Bacteria</taxon>
        <taxon>Pseudomonadati</taxon>
        <taxon>Pseudomonadota</taxon>
        <taxon>Alphaproteobacteria</taxon>
        <taxon>Hyphomicrobiales</taxon>
        <taxon>Phyllobacteriaceae</taxon>
        <taxon>Aquamicrobium</taxon>
    </lineage>
</organism>
<name>A0ABS0SIA9_9HYPH</name>
<gene>
    <name evidence="3" type="ORF">IOD40_16420</name>
</gene>
<evidence type="ECO:0000259" key="2">
    <source>
        <dbReference type="Pfam" id="PF21741"/>
    </source>
</evidence>
<dbReference type="RefSeq" id="WP_198477783.1">
    <property type="nucleotide sequence ID" value="NZ_JADGMQ010000014.1"/>
</dbReference>
<keyword evidence="4" id="KW-1185">Reference proteome</keyword>
<feature type="transmembrane region" description="Helical" evidence="1">
    <location>
        <begin position="16"/>
        <end position="35"/>
    </location>
</feature>
<feature type="transmembrane region" description="Helical" evidence="1">
    <location>
        <begin position="74"/>
        <end position="91"/>
    </location>
</feature>
<evidence type="ECO:0000256" key="1">
    <source>
        <dbReference type="SAM" id="Phobius"/>
    </source>
</evidence>
<comment type="caution">
    <text evidence="3">The sequence shown here is derived from an EMBL/GenBank/DDBJ whole genome shotgun (WGS) entry which is preliminary data.</text>
</comment>
<keyword evidence="1" id="KW-0472">Membrane</keyword>
<accession>A0ABS0SIA9</accession>
<reference evidence="3 4" key="1">
    <citation type="submission" date="2020-10" db="EMBL/GenBank/DDBJ databases">
        <title>Aquamicrobium zhengzhouensis sp. nov., a exopolysaccharide producing bacterium isolated from farmland soil.</title>
        <authorList>
            <person name="Wang X."/>
        </authorList>
    </citation>
    <scope>NUCLEOTIDE SEQUENCE [LARGE SCALE GENOMIC DNA]</scope>
    <source>
        <strain evidence="4">cd-1</strain>
    </source>
</reference>
<protein>
    <recommendedName>
        <fullName evidence="2">DUF6867 domain-containing protein</fullName>
    </recommendedName>
</protein>
<proteinExistence type="predicted"/>
<evidence type="ECO:0000313" key="4">
    <source>
        <dbReference type="Proteomes" id="UP000601789"/>
    </source>
</evidence>
<dbReference type="InterPro" id="IPR049201">
    <property type="entry name" value="DUF6867"/>
</dbReference>
<evidence type="ECO:0000313" key="3">
    <source>
        <dbReference type="EMBL" id="MBI1622247.1"/>
    </source>
</evidence>